<dbReference type="SUPFAM" id="SSF81383">
    <property type="entry name" value="F-box domain"/>
    <property type="match status" value="1"/>
</dbReference>
<proteinExistence type="predicted"/>
<dbReference type="InterPro" id="IPR036047">
    <property type="entry name" value="F-box-like_dom_sf"/>
</dbReference>
<organism evidence="2 3">
    <name type="scientific">Pristionchus fissidentatus</name>
    <dbReference type="NCBI Taxonomy" id="1538716"/>
    <lineage>
        <taxon>Eukaryota</taxon>
        <taxon>Metazoa</taxon>
        <taxon>Ecdysozoa</taxon>
        <taxon>Nematoda</taxon>
        <taxon>Chromadorea</taxon>
        <taxon>Rhabditida</taxon>
        <taxon>Rhabditina</taxon>
        <taxon>Diplogasteromorpha</taxon>
        <taxon>Diplogasteroidea</taxon>
        <taxon>Neodiplogasteridae</taxon>
        <taxon>Pristionchus</taxon>
    </lineage>
</organism>
<feature type="non-terminal residue" evidence="2">
    <location>
        <position position="141"/>
    </location>
</feature>
<dbReference type="InterPro" id="IPR001810">
    <property type="entry name" value="F-box_dom"/>
</dbReference>
<evidence type="ECO:0000313" key="2">
    <source>
        <dbReference type="EMBL" id="GMT13018.1"/>
    </source>
</evidence>
<comment type="caution">
    <text evidence="2">The sequence shown here is derived from an EMBL/GenBank/DDBJ whole genome shotgun (WGS) entry which is preliminary data.</text>
</comment>
<sequence length="141" mass="16374">LPDEILFHIFSFLPKSNSSLFCMRTESSLPLIFALRSVCKRWTSLLSNLSTLERLKNLRMLVNEIEIVQDNNVFNIRILYFPKKAIVNHRDKAIIPSHSTPLKYMPVPANQADLHSQLSIVLAIFAPRTIYLRKVHITRQF</sequence>
<dbReference type="EMBL" id="BTSY01000002">
    <property type="protein sequence ID" value="GMT13018.1"/>
    <property type="molecule type" value="Genomic_DNA"/>
</dbReference>
<evidence type="ECO:0000313" key="3">
    <source>
        <dbReference type="Proteomes" id="UP001432322"/>
    </source>
</evidence>
<evidence type="ECO:0000259" key="1">
    <source>
        <dbReference type="PROSITE" id="PS50181"/>
    </source>
</evidence>
<gene>
    <name evidence="2" type="ORF">PFISCL1PPCAC_4315</name>
</gene>
<dbReference type="Pfam" id="PF12937">
    <property type="entry name" value="F-box-like"/>
    <property type="match status" value="1"/>
</dbReference>
<name>A0AAV5V3Y9_9BILA</name>
<protein>
    <recommendedName>
        <fullName evidence="1">F-box domain-containing protein</fullName>
    </recommendedName>
</protein>
<accession>A0AAV5V3Y9</accession>
<dbReference type="AlphaFoldDB" id="A0AAV5V3Y9"/>
<dbReference type="Proteomes" id="UP001432322">
    <property type="component" value="Unassembled WGS sequence"/>
</dbReference>
<dbReference type="Gene3D" id="1.20.1280.50">
    <property type="match status" value="1"/>
</dbReference>
<dbReference type="PROSITE" id="PS50181">
    <property type="entry name" value="FBOX"/>
    <property type="match status" value="1"/>
</dbReference>
<feature type="non-terminal residue" evidence="2">
    <location>
        <position position="1"/>
    </location>
</feature>
<keyword evidence="3" id="KW-1185">Reference proteome</keyword>
<reference evidence="2" key="1">
    <citation type="submission" date="2023-10" db="EMBL/GenBank/DDBJ databases">
        <title>Genome assembly of Pristionchus species.</title>
        <authorList>
            <person name="Yoshida K."/>
            <person name="Sommer R.J."/>
        </authorList>
    </citation>
    <scope>NUCLEOTIDE SEQUENCE</scope>
    <source>
        <strain evidence="2">RS5133</strain>
    </source>
</reference>
<feature type="domain" description="F-box" evidence="1">
    <location>
        <begin position="1"/>
        <end position="55"/>
    </location>
</feature>